<gene>
    <name evidence="2" type="ORF">COLO4_02807</name>
</gene>
<proteinExistence type="predicted"/>
<accession>A0A1R3L072</accession>
<dbReference type="AlphaFoldDB" id="A0A1R3L072"/>
<keyword evidence="3" id="KW-1185">Reference proteome</keyword>
<feature type="region of interest" description="Disordered" evidence="1">
    <location>
        <begin position="22"/>
        <end position="48"/>
    </location>
</feature>
<evidence type="ECO:0000313" key="3">
    <source>
        <dbReference type="Proteomes" id="UP000187203"/>
    </source>
</evidence>
<dbReference type="Proteomes" id="UP000187203">
    <property type="component" value="Unassembled WGS sequence"/>
</dbReference>
<sequence length="71" mass="7936">MDERLNRQRVTTAEETIQMMGGVTTPLSPRPTISKPGDRPLPNLATDHFHSARPLPNLATDHFHIATLDHL</sequence>
<organism evidence="2 3">
    <name type="scientific">Corchorus olitorius</name>
    <dbReference type="NCBI Taxonomy" id="93759"/>
    <lineage>
        <taxon>Eukaryota</taxon>
        <taxon>Viridiplantae</taxon>
        <taxon>Streptophyta</taxon>
        <taxon>Embryophyta</taxon>
        <taxon>Tracheophyta</taxon>
        <taxon>Spermatophyta</taxon>
        <taxon>Magnoliopsida</taxon>
        <taxon>eudicotyledons</taxon>
        <taxon>Gunneridae</taxon>
        <taxon>Pentapetalae</taxon>
        <taxon>rosids</taxon>
        <taxon>malvids</taxon>
        <taxon>Malvales</taxon>
        <taxon>Malvaceae</taxon>
        <taxon>Grewioideae</taxon>
        <taxon>Apeibeae</taxon>
        <taxon>Corchorus</taxon>
    </lineage>
</organism>
<evidence type="ECO:0000256" key="1">
    <source>
        <dbReference type="SAM" id="MobiDB-lite"/>
    </source>
</evidence>
<protein>
    <submittedName>
        <fullName evidence="2">Uncharacterized protein</fullName>
    </submittedName>
</protein>
<name>A0A1R3L072_9ROSI</name>
<comment type="caution">
    <text evidence="2">The sequence shown here is derived from an EMBL/GenBank/DDBJ whole genome shotgun (WGS) entry which is preliminary data.</text>
</comment>
<reference evidence="3" key="1">
    <citation type="submission" date="2013-09" db="EMBL/GenBank/DDBJ databases">
        <title>Corchorus olitorius genome sequencing.</title>
        <authorList>
            <person name="Alam M."/>
            <person name="Haque M.S."/>
            <person name="Islam M.S."/>
            <person name="Emdad E.M."/>
            <person name="Islam M.M."/>
            <person name="Ahmed B."/>
            <person name="Halim A."/>
            <person name="Hossen Q.M.M."/>
            <person name="Hossain M.Z."/>
            <person name="Ahmed R."/>
            <person name="Khan M.M."/>
            <person name="Islam R."/>
            <person name="Rashid M.M."/>
            <person name="Khan S.A."/>
            <person name="Rahman M.S."/>
            <person name="Alam M."/>
            <person name="Yahiya A.S."/>
            <person name="Khan M.S."/>
            <person name="Azam M.S."/>
            <person name="Haque T."/>
            <person name="Lashkar M.Z.H."/>
            <person name="Akhand A.I."/>
            <person name="Morshed G."/>
            <person name="Roy S."/>
            <person name="Uddin K.S."/>
            <person name="Rabeya T."/>
            <person name="Hossain A.S."/>
            <person name="Chowdhury A."/>
            <person name="Snigdha A.R."/>
            <person name="Mortoza M.S."/>
            <person name="Matin S.A."/>
            <person name="Hoque S.M.E."/>
            <person name="Islam M.K."/>
            <person name="Roy D.K."/>
            <person name="Haider R."/>
            <person name="Moosa M.M."/>
            <person name="Elias S.M."/>
            <person name="Hasan A.M."/>
            <person name="Jahan S."/>
            <person name="Shafiuddin M."/>
            <person name="Mahmood N."/>
            <person name="Shommy N.S."/>
        </authorList>
    </citation>
    <scope>NUCLEOTIDE SEQUENCE [LARGE SCALE GENOMIC DNA]</scope>
    <source>
        <strain evidence="3">cv. O-4</strain>
    </source>
</reference>
<dbReference type="EMBL" id="AWUE01006956">
    <property type="protein sequence ID" value="OMP12746.1"/>
    <property type="molecule type" value="Genomic_DNA"/>
</dbReference>
<evidence type="ECO:0000313" key="2">
    <source>
        <dbReference type="EMBL" id="OMP12746.1"/>
    </source>
</evidence>